<dbReference type="EMBL" id="BMEQ01000004">
    <property type="protein sequence ID" value="GGG50306.1"/>
    <property type="molecule type" value="Genomic_DNA"/>
</dbReference>
<comment type="caution">
    <text evidence="1">The sequence shown here is derived from an EMBL/GenBank/DDBJ whole genome shotgun (WGS) entry which is preliminary data.</text>
</comment>
<evidence type="ECO:0000313" key="2">
    <source>
        <dbReference type="Proteomes" id="UP000638848"/>
    </source>
</evidence>
<dbReference type="AlphaFoldDB" id="A0A917LQ18"/>
<sequence>MSELLLALTAVVLFLTVVAVVVLGRERPPRWAAPWAAAAGDGVRPERSSDSALVLPDPVAPDDLDRVAFHVRRRGYDPQEVHAVLEHVARSLPADSGRDPRA</sequence>
<keyword evidence="2" id="KW-1185">Reference proteome</keyword>
<dbReference type="InterPro" id="IPR019933">
    <property type="entry name" value="DivIVA_domain"/>
</dbReference>
<organism evidence="1 2">
    <name type="scientific">Kocuria dechangensis</name>
    <dbReference type="NCBI Taxonomy" id="1176249"/>
    <lineage>
        <taxon>Bacteria</taxon>
        <taxon>Bacillati</taxon>
        <taxon>Actinomycetota</taxon>
        <taxon>Actinomycetes</taxon>
        <taxon>Micrococcales</taxon>
        <taxon>Micrococcaceae</taxon>
        <taxon>Kocuria</taxon>
    </lineage>
</organism>
<dbReference type="NCBIfam" id="TIGR03544">
    <property type="entry name" value="DivI1A_domain"/>
    <property type="match status" value="1"/>
</dbReference>
<name>A0A917LQ18_9MICC</name>
<accession>A0A917LQ18</accession>
<dbReference type="Proteomes" id="UP000638848">
    <property type="component" value="Unassembled WGS sequence"/>
</dbReference>
<evidence type="ECO:0008006" key="3">
    <source>
        <dbReference type="Google" id="ProtNLM"/>
    </source>
</evidence>
<reference evidence="1" key="1">
    <citation type="journal article" date="2014" name="Int. J. Syst. Evol. Microbiol.">
        <title>Complete genome sequence of Corynebacterium casei LMG S-19264T (=DSM 44701T), isolated from a smear-ripened cheese.</title>
        <authorList>
            <consortium name="US DOE Joint Genome Institute (JGI-PGF)"/>
            <person name="Walter F."/>
            <person name="Albersmeier A."/>
            <person name="Kalinowski J."/>
            <person name="Ruckert C."/>
        </authorList>
    </citation>
    <scope>NUCLEOTIDE SEQUENCE</scope>
    <source>
        <strain evidence="1">CGMCC 1.12187</strain>
    </source>
</reference>
<protein>
    <recommendedName>
        <fullName evidence="3">DivIVA domain-containing protein</fullName>
    </recommendedName>
</protein>
<dbReference type="RefSeq" id="WP_188535068.1">
    <property type="nucleotide sequence ID" value="NZ_BMEQ01000004.1"/>
</dbReference>
<reference evidence="1" key="2">
    <citation type="submission" date="2020-09" db="EMBL/GenBank/DDBJ databases">
        <authorList>
            <person name="Sun Q."/>
            <person name="Zhou Y."/>
        </authorList>
    </citation>
    <scope>NUCLEOTIDE SEQUENCE</scope>
    <source>
        <strain evidence="1">CGMCC 1.12187</strain>
    </source>
</reference>
<dbReference type="Gene3D" id="6.10.250.660">
    <property type="match status" value="1"/>
</dbReference>
<evidence type="ECO:0000313" key="1">
    <source>
        <dbReference type="EMBL" id="GGG50306.1"/>
    </source>
</evidence>
<proteinExistence type="predicted"/>
<gene>
    <name evidence="1" type="ORF">GCM10011374_11070</name>
</gene>